<sequence length="417" mass="46615">MGKKVISIVLGGGRGSRLFPLTDQRSKPAVPIAGKYRLVDIPISNCVNSGFNQIMVLTQFNSASLNQHIKNTYNFDVFSRGFVDIIAAEQSVDNDKWFQGTADAVRQSMPHLRKYDYDYILILSGDQLYQMDFREMLNFHIENKGDITIATIPVNEKDAPGFGILKSDEQNNITAFIEKPGKDILPQWSSDVDEVSKAQGKNYLASMGIYIFTKSILAKIFDENKGDDFGKEVIPASIGNYNTLSYQYNGYWTDIGTIESFFEANMDLTQDLPQFNMFSSSPIFTRSRMLPPTKINGSYMEKVVVGDGAIIMGDRLEKCVIGNRARIGRGSVIKNTYMMGADFYQNDEINDSVPLFGVGENCYIENAIIDKNCMIGNNVRIIGGKHMPDADYESYSVRDGIIVIKKEAIIPNGTIIQ</sequence>
<dbReference type="HOGENOM" id="CLU_029499_14_4_10"/>
<dbReference type="CDD" id="cd02508">
    <property type="entry name" value="ADP_Glucose_PP"/>
    <property type="match status" value="1"/>
</dbReference>
<keyword evidence="6" id="KW-0067">ATP-binding</keyword>
<dbReference type="PANTHER" id="PTHR43523:SF12">
    <property type="entry name" value="GLUCOSE-1-PHOSPHATE ADENYLYLTRANSFERASE LARGE SUBUNIT 1, CHLOROPLASTIC-RELATED"/>
    <property type="match status" value="1"/>
</dbReference>
<dbReference type="InterPro" id="IPR029044">
    <property type="entry name" value="Nucleotide-diphossugar_trans"/>
</dbReference>
<keyword evidence="3 10" id="KW-0808">Transferase</keyword>
<evidence type="ECO:0000256" key="1">
    <source>
        <dbReference type="ARBA" id="ARBA00010443"/>
    </source>
</evidence>
<dbReference type="PANTHER" id="PTHR43523">
    <property type="entry name" value="GLUCOSE-1-PHOSPHATE ADENYLYLTRANSFERASE-RELATED"/>
    <property type="match status" value="1"/>
</dbReference>
<dbReference type="eggNOG" id="COG0448">
    <property type="taxonomic scope" value="Bacteria"/>
</dbReference>
<dbReference type="Gene3D" id="3.90.550.10">
    <property type="entry name" value="Spore Coat Polysaccharide Biosynthesis Protein SpsA, Chain A"/>
    <property type="match status" value="1"/>
</dbReference>
<keyword evidence="2" id="KW-0321">Glycogen metabolism</keyword>
<dbReference type="NCBIfam" id="TIGR02091">
    <property type="entry name" value="glgC"/>
    <property type="match status" value="1"/>
</dbReference>
<dbReference type="InterPro" id="IPR005836">
    <property type="entry name" value="ADP_Glu_pyroP_CS"/>
</dbReference>
<protein>
    <recommendedName>
        <fullName evidence="8">Glucose-1-phosphate adenylyltransferase</fullName>
        <ecNumber evidence="8">2.7.7.27</ecNumber>
    </recommendedName>
</protein>
<keyword evidence="4 10" id="KW-0548">Nucleotidyltransferase</keyword>
<evidence type="ECO:0000313" key="11">
    <source>
        <dbReference type="Proteomes" id="UP000028933"/>
    </source>
</evidence>
<dbReference type="RefSeq" id="WP_021346850.1">
    <property type="nucleotide sequence ID" value="NZ_CP007547.1"/>
</dbReference>
<evidence type="ECO:0000256" key="2">
    <source>
        <dbReference type="ARBA" id="ARBA00022600"/>
    </source>
</evidence>
<dbReference type="NCBIfam" id="NF002772">
    <property type="entry name" value="PRK02862.1"/>
    <property type="match status" value="1"/>
</dbReference>
<dbReference type="PROSITE" id="PS00808">
    <property type="entry name" value="ADP_GLC_PYROPHOSPH_1"/>
    <property type="match status" value="1"/>
</dbReference>
<dbReference type="AlphaFoldDB" id="A0A077EE00"/>
<dbReference type="STRING" id="1338011.BD94_1962"/>
<dbReference type="InterPro" id="IPR011831">
    <property type="entry name" value="ADP-Glc_PPase"/>
</dbReference>
<dbReference type="Proteomes" id="UP000028933">
    <property type="component" value="Chromosome"/>
</dbReference>
<dbReference type="GO" id="GO:0005524">
    <property type="term" value="F:ATP binding"/>
    <property type="evidence" value="ECO:0007669"/>
    <property type="project" value="UniProtKB-KW"/>
</dbReference>
<accession>A0A077EE00</accession>
<dbReference type="PROSITE" id="PS00810">
    <property type="entry name" value="ADP_GLC_PYROPHOSPH_3"/>
    <property type="match status" value="1"/>
</dbReference>
<dbReference type="Pfam" id="PF00483">
    <property type="entry name" value="NTP_transferase"/>
    <property type="match status" value="1"/>
</dbReference>
<dbReference type="CDD" id="cd04651">
    <property type="entry name" value="LbH_G1P_AT_C"/>
    <property type="match status" value="1"/>
</dbReference>
<dbReference type="KEGG" id="eao:BD94_1962"/>
<reference evidence="10" key="2">
    <citation type="journal article" date="2015" name="Genome Biol. Evol.">
        <title>Complete Genome Sequence and Transcriptomic Analysis of the Novel Pathogen Elizabethkingia anophelis in Response to Oxidative Stress.</title>
        <authorList>
            <person name="Li Y."/>
            <person name="Liu Y."/>
            <person name="Chew S.C."/>
            <person name="Tay M."/>
            <person name="Salido M.M."/>
            <person name="Teo J."/>
            <person name="Lauro F.M."/>
            <person name="Givskov M."/>
            <person name="Yang L."/>
        </authorList>
    </citation>
    <scope>NUCLEOTIDE SEQUENCE</scope>
    <source>
        <strain evidence="10">NUHP1</strain>
    </source>
</reference>
<evidence type="ECO:0000256" key="8">
    <source>
        <dbReference type="NCBIfam" id="TIGR02091"/>
    </source>
</evidence>
<keyword evidence="5" id="KW-0547">Nucleotide-binding</keyword>
<feature type="domain" description="Nucleotidyl transferase" evidence="9">
    <location>
        <begin position="7"/>
        <end position="270"/>
    </location>
</feature>
<dbReference type="Pfam" id="PF25247">
    <property type="entry name" value="LbH_GLGC"/>
    <property type="match status" value="1"/>
</dbReference>
<gene>
    <name evidence="10" type="ORF">BD94_1962</name>
</gene>
<keyword evidence="7" id="KW-0119">Carbohydrate metabolism</keyword>
<evidence type="ECO:0000256" key="7">
    <source>
        <dbReference type="ARBA" id="ARBA00023277"/>
    </source>
</evidence>
<dbReference type="GO" id="GO:0005978">
    <property type="term" value="P:glycogen biosynthetic process"/>
    <property type="evidence" value="ECO:0007669"/>
    <property type="project" value="UniProtKB-UniRule"/>
</dbReference>
<dbReference type="InterPro" id="IPR011004">
    <property type="entry name" value="Trimer_LpxA-like_sf"/>
</dbReference>
<dbReference type="EMBL" id="CP007547">
    <property type="protein sequence ID" value="AIL45737.1"/>
    <property type="molecule type" value="Genomic_DNA"/>
</dbReference>
<evidence type="ECO:0000256" key="4">
    <source>
        <dbReference type="ARBA" id="ARBA00022695"/>
    </source>
</evidence>
<dbReference type="SUPFAM" id="SSF51161">
    <property type="entry name" value="Trimeric LpxA-like enzymes"/>
    <property type="match status" value="1"/>
</dbReference>
<name>A0A077EE00_9FLAO</name>
<organism evidence="10 11">
    <name type="scientific">Elizabethkingia anophelis NUHP1</name>
    <dbReference type="NCBI Taxonomy" id="1338011"/>
    <lineage>
        <taxon>Bacteria</taxon>
        <taxon>Pseudomonadati</taxon>
        <taxon>Bacteroidota</taxon>
        <taxon>Flavobacteriia</taxon>
        <taxon>Flavobacteriales</taxon>
        <taxon>Weeksellaceae</taxon>
        <taxon>Elizabethkingia</taxon>
    </lineage>
</organism>
<dbReference type="PROSITE" id="PS00809">
    <property type="entry name" value="ADP_GLC_PYROPHOSPH_2"/>
    <property type="match status" value="1"/>
</dbReference>
<reference evidence="10" key="1">
    <citation type="journal article" date="2013" name="Lancet">
        <title>First case of E anophelis outbreak in an intensive-care unit.</title>
        <authorList>
            <person name="Teo J."/>
            <person name="Tan S.Y."/>
            <person name="Tay M."/>
            <person name="Ding Y."/>
            <person name="Kjelleberg S."/>
            <person name="Givskov M."/>
            <person name="Lin R.T."/>
            <person name="Yang L."/>
        </authorList>
    </citation>
    <scope>NUCLEOTIDE SEQUENCE [LARGE SCALE GENOMIC DNA]</scope>
    <source>
        <strain evidence="10">NUHP1</strain>
    </source>
</reference>
<evidence type="ECO:0000256" key="6">
    <source>
        <dbReference type="ARBA" id="ARBA00022840"/>
    </source>
</evidence>
<dbReference type="Gene3D" id="2.160.10.10">
    <property type="entry name" value="Hexapeptide repeat proteins"/>
    <property type="match status" value="1"/>
</dbReference>
<evidence type="ECO:0000256" key="5">
    <source>
        <dbReference type="ARBA" id="ARBA00022741"/>
    </source>
</evidence>
<dbReference type="InterPro" id="IPR005835">
    <property type="entry name" value="NTP_transferase_dom"/>
</dbReference>
<comment type="similarity">
    <text evidence="1">Belongs to the bacterial/plant glucose-1-phosphate adenylyltransferase family.</text>
</comment>
<dbReference type="GO" id="GO:0008878">
    <property type="term" value="F:glucose-1-phosphate adenylyltransferase activity"/>
    <property type="evidence" value="ECO:0007669"/>
    <property type="project" value="UniProtKB-UniRule"/>
</dbReference>
<evidence type="ECO:0000313" key="10">
    <source>
        <dbReference type="EMBL" id="AIL45737.1"/>
    </source>
</evidence>
<dbReference type="SUPFAM" id="SSF53448">
    <property type="entry name" value="Nucleotide-diphospho-sugar transferases"/>
    <property type="match status" value="1"/>
</dbReference>
<proteinExistence type="inferred from homology"/>
<evidence type="ECO:0000259" key="9">
    <source>
        <dbReference type="Pfam" id="PF00483"/>
    </source>
</evidence>
<evidence type="ECO:0000256" key="3">
    <source>
        <dbReference type="ARBA" id="ARBA00022679"/>
    </source>
</evidence>
<dbReference type="EC" id="2.7.7.27" evidence="8"/>